<reference evidence="2 3" key="1">
    <citation type="submission" date="2024-09" db="EMBL/GenBank/DDBJ databases">
        <authorList>
            <person name="Sun Q."/>
            <person name="Mori K."/>
        </authorList>
    </citation>
    <scope>NUCLEOTIDE SEQUENCE [LARGE SCALE GENOMIC DNA]</scope>
    <source>
        <strain evidence="2 3">JCM 3143</strain>
    </source>
</reference>
<name>A0ABV5S575_9ACTN</name>
<sequence length="401" mass="39216">MRPGPSNSLVDVSGLRVGHAQRVGGGHLTGTTVVLAPPSGAVAGVDVRGAAPGTRETELLDPRNLVSRVHAVVLSGGSAYGLSAACGVMDRLADAGIGYPVAGGVVPIVPAAVIFDLGRGGTFRAVPDATFGAAAYDAAVAPDGGAPFTLSGVADAGDAALPPLAAGVPLGRRKRKASARGGLPLSGASNGGAVAPGTASGSIGGAVAPGTASGSIGAGTGAQAGGLAGGVGTASVVLADGTTVAALVVANPVGSVLDPRDGTVAGARYGLPGEFDYLRPPLQEEIEAWQPENAPSFNTTIGVVATDRTLTKAQCGKLAAVAHDGLARAIRPAHTMTDGDTIFALATCARPEPGHDALQEILAAGADVFSRAIAHAVLAATGREDAPAYLDVFPSAQRKHS</sequence>
<dbReference type="SUPFAM" id="SSF56266">
    <property type="entry name" value="DmpA/ArgJ-like"/>
    <property type="match status" value="2"/>
</dbReference>
<dbReference type="PANTHER" id="PTHR36512">
    <property type="entry name" value="D-AMINOPEPTIDASE"/>
    <property type="match status" value="1"/>
</dbReference>
<dbReference type="Gene3D" id="3.60.70.12">
    <property type="entry name" value="L-amino peptidase D-ALA esterase/amidase"/>
    <property type="match status" value="2"/>
</dbReference>
<comment type="caution">
    <text evidence="2">The sequence shown here is derived from an EMBL/GenBank/DDBJ whole genome shotgun (WGS) entry which is preliminary data.</text>
</comment>
<evidence type="ECO:0000313" key="3">
    <source>
        <dbReference type="Proteomes" id="UP001589532"/>
    </source>
</evidence>
<dbReference type="InterPro" id="IPR016117">
    <property type="entry name" value="ArgJ-like_dom_sf"/>
</dbReference>
<evidence type="ECO:0000313" key="2">
    <source>
        <dbReference type="EMBL" id="MFB9625706.1"/>
    </source>
</evidence>
<dbReference type="CDD" id="cd02252">
    <property type="entry name" value="nylC_like"/>
    <property type="match status" value="1"/>
</dbReference>
<comment type="similarity">
    <text evidence="1">Belongs to the peptidase S58 family.</text>
</comment>
<protein>
    <submittedName>
        <fullName evidence="2">P1 family peptidase</fullName>
    </submittedName>
</protein>
<evidence type="ECO:0000256" key="1">
    <source>
        <dbReference type="ARBA" id="ARBA00007068"/>
    </source>
</evidence>
<dbReference type="PANTHER" id="PTHR36512:SF3">
    <property type="entry name" value="BLR5678 PROTEIN"/>
    <property type="match status" value="1"/>
</dbReference>
<dbReference type="RefSeq" id="WP_344984239.1">
    <property type="nucleotide sequence ID" value="NZ_BAAAXV010000001.1"/>
</dbReference>
<dbReference type="Pfam" id="PF03576">
    <property type="entry name" value="Peptidase_S58"/>
    <property type="match status" value="2"/>
</dbReference>
<proteinExistence type="inferred from homology"/>
<keyword evidence="3" id="KW-1185">Reference proteome</keyword>
<organism evidence="2 3">
    <name type="scientific">Nonomuraea helvata</name>
    <dbReference type="NCBI Taxonomy" id="37484"/>
    <lineage>
        <taxon>Bacteria</taxon>
        <taxon>Bacillati</taxon>
        <taxon>Actinomycetota</taxon>
        <taxon>Actinomycetes</taxon>
        <taxon>Streptosporangiales</taxon>
        <taxon>Streptosporangiaceae</taxon>
        <taxon>Nonomuraea</taxon>
    </lineage>
</organism>
<accession>A0ABV5S575</accession>
<dbReference type="InterPro" id="IPR005321">
    <property type="entry name" value="Peptidase_S58_DmpA"/>
</dbReference>
<gene>
    <name evidence="2" type="ORF">ACFFSA_21705</name>
</gene>
<dbReference type="Proteomes" id="UP001589532">
    <property type="component" value="Unassembled WGS sequence"/>
</dbReference>
<dbReference type="EMBL" id="JBHMBW010000019">
    <property type="protein sequence ID" value="MFB9625706.1"/>
    <property type="molecule type" value="Genomic_DNA"/>
</dbReference>